<name>A0A8X7BVX0_9ARAC</name>
<comment type="caution">
    <text evidence="1">The sequence shown here is derived from an EMBL/GenBank/DDBJ whole genome shotgun (WGS) entry which is preliminary data.</text>
</comment>
<dbReference type="OrthoDB" id="9979538at2759"/>
<organism evidence="1 2">
    <name type="scientific">Trichonephila inaurata madagascariensis</name>
    <dbReference type="NCBI Taxonomy" id="2747483"/>
    <lineage>
        <taxon>Eukaryota</taxon>
        <taxon>Metazoa</taxon>
        <taxon>Ecdysozoa</taxon>
        <taxon>Arthropoda</taxon>
        <taxon>Chelicerata</taxon>
        <taxon>Arachnida</taxon>
        <taxon>Araneae</taxon>
        <taxon>Araneomorphae</taxon>
        <taxon>Entelegynae</taxon>
        <taxon>Araneoidea</taxon>
        <taxon>Nephilidae</taxon>
        <taxon>Trichonephila</taxon>
        <taxon>Trichonephila inaurata</taxon>
    </lineage>
</organism>
<accession>A0A8X7BVX0</accession>
<dbReference type="EMBL" id="BMAV01005688">
    <property type="protein sequence ID" value="GFY46966.1"/>
    <property type="molecule type" value="Genomic_DNA"/>
</dbReference>
<proteinExistence type="predicted"/>
<gene>
    <name evidence="1" type="ORF">TNIN_77381</name>
</gene>
<evidence type="ECO:0000313" key="2">
    <source>
        <dbReference type="Proteomes" id="UP000886998"/>
    </source>
</evidence>
<dbReference type="AlphaFoldDB" id="A0A8X7BVX0"/>
<dbReference type="Proteomes" id="UP000886998">
    <property type="component" value="Unassembled WGS sequence"/>
</dbReference>
<keyword evidence="2" id="KW-1185">Reference proteome</keyword>
<reference evidence="1" key="1">
    <citation type="submission" date="2020-08" db="EMBL/GenBank/DDBJ databases">
        <title>Multicomponent nature underlies the extraordinary mechanical properties of spider dragline silk.</title>
        <authorList>
            <person name="Kono N."/>
            <person name="Nakamura H."/>
            <person name="Mori M."/>
            <person name="Yoshida Y."/>
            <person name="Ohtoshi R."/>
            <person name="Malay A.D."/>
            <person name="Moran D.A.P."/>
            <person name="Tomita M."/>
            <person name="Numata K."/>
            <person name="Arakawa K."/>
        </authorList>
    </citation>
    <scope>NUCLEOTIDE SEQUENCE</scope>
</reference>
<sequence>MLFTVEKALLVKLYYKNSESAFVALQAYRYMKGMRDSKGPITSSALNKIMKKSEATSSLASDQRSGSTSTAVAVATTVEKTVQSKSVVAAHG</sequence>
<evidence type="ECO:0008006" key="3">
    <source>
        <dbReference type="Google" id="ProtNLM"/>
    </source>
</evidence>
<protein>
    <recommendedName>
        <fullName evidence="3">DUF4817 domain-containing protein</fullName>
    </recommendedName>
</protein>
<evidence type="ECO:0000313" key="1">
    <source>
        <dbReference type="EMBL" id="GFY46966.1"/>
    </source>
</evidence>